<dbReference type="Gene3D" id="3.30.1330.30">
    <property type="match status" value="1"/>
</dbReference>
<dbReference type="InterPro" id="IPR037465">
    <property type="entry name" value="YlxR"/>
</dbReference>
<dbReference type="RefSeq" id="WP_008796407.1">
    <property type="nucleotide sequence ID" value="NZ_KQ235733.1"/>
</dbReference>
<proteinExistence type="predicted"/>
<dbReference type="eggNOG" id="COG2740">
    <property type="taxonomic scope" value="Bacteria"/>
</dbReference>
<evidence type="ECO:0008006" key="5">
    <source>
        <dbReference type="Google" id="ProtNLM"/>
    </source>
</evidence>
<organism evidence="3 4">
    <name type="scientific">Fusobacterium vincentii 4_1_13</name>
    <dbReference type="NCBI Taxonomy" id="469606"/>
    <lineage>
        <taxon>Bacteria</taxon>
        <taxon>Fusobacteriati</taxon>
        <taxon>Fusobacteriota</taxon>
        <taxon>Fusobacteriia</taxon>
        <taxon>Fusobacteriales</taxon>
        <taxon>Fusobacteriaceae</taxon>
        <taxon>Fusobacterium</taxon>
    </lineage>
</organism>
<evidence type="ECO:0000313" key="3">
    <source>
        <dbReference type="EMBL" id="EEO40823.1"/>
    </source>
</evidence>
<gene>
    <name evidence="3" type="ORF">FSCG_01536</name>
</gene>
<dbReference type="PANTHER" id="PTHR34215:SF1">
    <property type="entry name" value="YLXR DOMAIN-CONTAINING PROTEIN"/>
    <property type="match status" value="1"/>
</dbReference>
<dbReference type="InterPro" id="IPR029064">
    <property type="entry name" value="Ribosomal_eL30-like_sf"/>
</dbReference>
<evidence type="ECO:0000259" key="1">
    <source>
        <dbReference type="Pfam" id="PF01248"/>
    </source>
</evidence>
<dbReference type="Pfam" id="PF04296">
    <property type="entry name" value="YlxR"/>
    <property type="match status" value="1"/>
</dbReference>
<dbReference type="InterPro" id="IPR007393">
    <property type="entry name" value="YlxR_dom"/>
</dbReference>
<dbReference type="PANTHER" id="PTHR34215">
    <property type="entry name" value="BLL0784 PROTEIN"/>
    <property type="match status" value="1"/>
</dbReference>
<dbReference type="SUPFAM" id="SSF64376">
    <property type="entry name" value="YlxR-like"/>
    <property type="match status" value="1"/>
</dbReference>
<dbReference type="SUPFAM" id="SSF55315">
    <property type="entry name" value="L30e-like"/>
    <property type="match status" value="1"/>
</dbReference>
<comment type="caution">
    <text evidence="3">The sequence shown here is derived from an EMBL/GenBank/DDBJ whole genome shotgun (WGS) entry which is preliminary data.</text>
</comment>
<dbReference type="InterPro" id="IPR004038">
    <property type="entry name" value="Ribosomal_eL8/eL30/eS12/Gad45"/>
</dbReference>
<feature type="domain" description="Ribosomal protein eL8/eL30/eS12/Gadd45" evidence="1">
    <location>
        <begin position="90"/>
        <end position="165"/>
    </location>
</feature>
<feature type="domain" description="YlxR" evidence="2">
    <location>
        <begin position="9"/>
        <end position="65"/>
    </location>
</feature>
<evidence type="ECO:0000259" key="2">
    <source>
        <dbReference type="Pfam" id="PF04296"/>
    </source>
</evidence>
<accession>A0A0M1VW39</accession>
<evidence type="ECO:0000313" key="4">
    <source>
        <dbReference type="Proteomes" id="UP000004925"/>
    </source>
</evidence>
<sequence length="176" mass="20303">MSNTHIPERTCIICRNKNEKSKLFRLAKAKEAFYEFDKEQKKQSRAVYVCKSLGCLGKLAKHNKIKLDSQDLMSMLNIINKANKNYLNILNSMKNSGELVFGINLLFENIEHVHFIVMAQDISKKNEEKVLRKINELKIPYVVVGTMQELGKVFNKEEITVIGIKDKKMARGLIEE</sequence>
<protein>
    <recommendedName>
        <fullName evidence="5">DUF448 domain-containing protein</fullName>
    </recommendedName>
</protein>
<dbReference type="eggNOG" id="COG1358">
    <property type="taxonomic scope" value="Bacteria"/>
</dbReference>
<dbReference type="HOGENOM" id="CLU_091016_2_0_0"/>
<dbReference type="AlphaFoldDB" id="A0A0M1VW39"/>
<dbReference type="Gene3D" id="3.30.1230.10">
    <property type="entry name" value="YlxR-like"/>
    <property type="match status" value="1"/>
</dbReference>
<reference evidence="3 4" key="1">
    <citation type="submission" date="2011-10" db="EMBL/GenBank/DDBJ databases">
        <title>The Genome Sequence of Fusobacterium sp. 4_1_13.</title>
        <authorList>
            <consortium name="The Broad Institute Genome Sequencing Platform"/>
            <person name="Earl A."/>
            <person name="Ward D."/>
            <person name="Feldgarden M."/>
            <person name="Gevers D."/>
            <person name="Strauss J."/>
            <person name="Ambrose C."/>
            <person name="Allen-Vercoe E."/>
            <person name="Young S.K."/>
            <person name="Zeng Q."/>
            <person name="Gargeya S."/>
            <person name="Fitzgerald M."/>
            <person name="Haas B."/>
            <person name="Abouelleil A."/>
            <person name="Alvarado L."/>
            <person name="Arachchi H.M."/>
            <person name="Berlin A."/>
            <person name="Brown A."/>
            <person name="Chapman S.B."/>
            <person name="Chen Z."/>
            <person name="Dunbar C."/>
            <person name="Freedman E."/>
            <person name="Gearin G."/>
            <person name="Goldberg J."/>
            <person name="Griggs A."/>
            <person name="Gujja S."/>
            <person name="Heiman D."/>
            <person name="Howarth C."/>
            <person name="Larson L."/>
            <person name="Lui A."/>
            <person name="MacDonald P.J."/>
            <person name="Montmayeur A."/>
            <person name="Murphy C."/>
            <person name="Neiman D."/>
            <person name="Pearson M."/>
            <person name="Priest M."/>
            <person name="Roberts A."/>
            <person name="Saif S."/>
            <person name="Shea T."/>
            <person name="Shenoy N."/>
            <person name="Sisk P."/>
            <person name="Stolte C."/>
            <person name="Sykes S."/>
            <person name="Wortman J."/>
            <person name="Nusbaum C."/>
            <person name="Birren B."/>
        </authorList>
    </citation>
    <scope>NUCLEOTIDE SEQUENCE [LARGE SCALE GENOMIC DNA]</scope>
    <source>
        <strain evidence="3 4">4_1_13</strain>
    </source>
</reference>
<dbReference type="InterPro" id="IPR035931">
    <property type="entry name" value="YlxR-like_sf"/>
</dbReference>
<name>A0A0M1VW39_FUSVC</name>
<dbReference type="EMBL" id="ACDE02000003">
    <property type="protein sequence ID" value="EEO40823.1"/>
    <property type="molecule type" value="Genomic_DNA"/>
</dbReference>
<dbReference type="Proteomes" id="UP000004925">
    <property type="component" value="Unassembled WGS sequence"/>
</dbReference>
<dbReference type="Pfam" id="PF01248">
    <property type="entry name" value="Ribosomal_L7Ae"/>
    <property type="match status" value="1"/>
</dbReference>